<organism evidence="1 2">
    <name type="scientific">Dioscorea alata</name>
    <name type="common">Purple yam</name>
    <dbReference type="NCBI Taxonomy" id="55571"/>
    <lineage>
        <taxon>Eukaryota</taxon>
        <taxon>Viridiplantae</taxon>
        <taxon>Streptophyta</taxon>
        <taxon>Embryophyta</taxon>
        <taxon>Tracheophyta</taxon>
        <taxon>Spermatophyta</taxon>
        <taxon>Magnoliopsida</taxon>
        <taxon>Liliopsida</taxon>
        <taxon>Dioscoreales</taxon>
        <taxon>Dioscoreaceae</taxon>
        <taxon>Dioscorea</taxon>
    </lineage>
</organism>
<comment type="caution">
    <text evidence="1">The sequence shown here is derived from an EMBL/GenBank/DDBJ whole genome shotgun (WGS) entry which is preliminary data.</text>
</comment>
<reference evidence="2" key="1">
    <citation type="journal article" date="2022" name="Nat. Commun.">
        <title>Chromosome evolution and the genetic basis of agronomically important traits in greater yam.</title>
        <authorList>
            <person name="Bredeson J.V."/>
            <person name="Lyons J.B."/>
            <person name="Oniyinde I.O."/>
            <person name="Okereke N.R."/>
            <person name="Kolade O."/>
            <person name="Nnabue I."/>
            <person name="Nwadili C.O."/>
            <person name="Hribova E."/>
            <person name="Parker M."/>
            <person name="Nwogha J."/>
            <person name="Shu S."/>
            <person name="Carlson J."/>
            <person name="Kariba R."/>
            <person name="Muthemba S."/>
            <person name="Knop K."/>
            <person name="Barton G.J."/>
            <person name="Sherwood A.V."/>
            <person name="Lopez-Montes A."/>
            <person name="Asiedu R."/>
            <person name="Jamnadass R."/>
            <person name="Muchugi A."/>
            <person name="Goodstein D."/>
            <person name="Egesi C.N."/>
            <person name="Featherston J."/>
            <person name="Asfaw A."/>
            <person name="Simpson G.G."/>
            <person name="Dolezel J."/>
            <person name="Hendre P.S."/>
            <person name="Van Deynze A."/>
            <person name="Kumar P.L."/>
            <person name="Obidiegwu J.E."/>
            <person name="Bhattacharjee R."/>
            <person name="Rokhsar D.S."/>
        </authorList>
    </citation>
    <scope>NUCLEOTIDE SEQUENCE [LARGE SCALE GENOMIC DNA]</scope>
    <source>
        <strain evidence="2">cv. TDa95/00328</strain>
    </source>
</reference>
<name>A0ACB7TXV1_DIOAL</name>
<gene>
    <name evidence="1" type="ORF">IHE45_19G046000</name>
</gene>
<proteinExistence type="predicted"/>
<evidence type="ECO:0000313" key="2">
    <source>
        <dbReference type="Proteomes" id="UP000827976"/>
    </source>
</evidence>
<accession>A0ACB7TXV1</accession>
<protein>
    <submittedName>
        <fullName evidence="1">L domain-like protein</fullName>
    </submittedName>
</protein>
<dbReference type="EMBL" id="CM037029">
    <property type="protein sequence ID" value="KAH7652876.1"/>
    <property type="molecule type" value="Genomic_DNA"/>
</dbReference>
<sequence>MAIVTGDRYIDSLVRFVDRRADSLLDGSLTLRLNPLGLRYVQSRLDALQELEGLLAGAPVDYLRAYVSDLGDHRALEQLRRILGLLTSLKVVSVLPPPARDPTPLSLVSFGRLKVLELRGCDLSTSAAKGLLELRGCLEKLICHNSTDALRHVFASRIVDIKDSPVWSRLSFVSCACNGLVLMDESLQLLPVVQTLDLSRNSFAKVDNLRNCTKLRHLDLGFNHLRTIASLSEVSCPIVKLVLRNNALTILRGIENLKSVQGLDLSYNIISSFSELEILASLTCLQDLWLEGNPVCCARWYRSHVYSFFSRPEKLKLDDKGISTREYWERNIILASRQKQPAGHGFYFPAKHDFSNDSSIHLKRKKNSRLACIEDEEQRRYLLADALDQESASCDSDNARKDEHTISDGETEIVNLRNRVECLKKERSVLWLREFKEWMDQSTMDTLERSNCMEFKTVPSGEEGVQQRTITDHFGESSRYVQDPVLASEGGSSSNILDSDMSFTDTHASVPNTKFVDTNGKAILEPLRVNGTLFSINASGEKIAEATTDQGHRKSHLPMKGVFLYGSSSVEGSDQTESKNYSAPLTVIDEIIGSRSSSTLPGSPPQYKEDILHRRLNLEEEFWQQSAESLSLASSDSDTSCSDDESCKFDSSAFELYPSSTQELVKQPTSAATSATDEVNHDERRHDHPYSKHDISSCEEKELRVKKQLSPNCDEPISNHNDTDVSANGVNQKLNQNIGSMKNVRGKQKLRRRLISLLDNFRVSRKVEESQNHNQLEVEEVDMEAPNHLVGNENSTYISVEETDVILSHNCASITPTVSYSSLLKTEPNSLEPVPVEAIREFFHVNIADSDARETCEALIRCDCAFQLESAYQEREIAILRSSKSRLYLLPIDGVSDGRGTRPTVLGCYSLEDIREIVVGLALQALRIHMEGNINYLFLTRTIDKARDLLCLLLGFDSRGLQSNGFLRSWEKVQIKMLEKHVHENLKIGIHFYSTLLLDCGPPAGERWVPRSLFILEGHMIMCMENFRLFGSSIDDMQSPPSYYSVDSCCSIWNIFEVVVELDNMSTTLTLDLKNSSNSFIIDNMEKENKLENSTHASTWKLKWYSKDTLLKFLTLIKAIHAGLVEHPLPVKYIS</sequence>
<dbReference type="Proteomes" id="UP000827976">
    <property type="component" value="Chromosome 19"/>
</dbReference>
<evidence type="ECO:0000313" key="1">
    <source>
        <dbReference type="EMBL" id="KAH7652876.1"/>
    </source>
</evidence>
<keyword evidence="2" id="KW-1185">Reference proteome</keyword>